<evidence type="ECO:0000259" key="12">
    <source>
        <dbReference type="SMART" id="SM00607"/>
    </source>
</evidence>
<name>A0AAN9G3T7_9CAEN</name>
<dbReference type="SMART" id="SM00181">
    <property type="entry name" value="EGF"/>
    <property type="match status" value="5"/>
</dbReference>
<sequence length="1657" mass="176332">MRGFLLISLVACVLSPVTHSSQGARHARSEDVPSDALKPLNAAQRDQPPAHTGWNSTHTGRNSAQDASSADLVSRLSSQVQSDADPPHSPAARVEAEETVPRLEPEAVIASVRTAGVKSHTRPSPPTQQAAREGSQIPLSADRVTTTSTPKPTSVHRVQSRQGAEEKGSGPPPSPTRHSTDDSSSVQPLLKGKEGDREAGNVTDTVEGRNDKHDTPSHDAQRQSREDSVKNIQTTPLTHNREAEQPHRQEENASLRATLPLLDDLGEGDDTAADVFPGLAQRNQNQSENHGRHRRKRGTVNYSPPCLCEGGCKNELRTEYSQGKSFVNFLLGKPVESSSQQGAFGPPCVLTDGRFEGLSGATCWSSATSDYAPWVIIDMETELTVATIFLYKITQSDTYKNTLRSTSVSVDGVHCGDIYDYGDNRPEASTYIAASQGFYTVKCRPAIKGRYIRIYKRERVSHYMRMMSLCVASTSGCPENEYGRVSNCKPCPANDDCPYRCDNLRGCNYLVKYNVAIKKTTSQSSTKWGNSAYAVDGITRVWDNTLCTSTNPAVDGSSGGWWQVDLGQVFVVYNVLIYSRFDCCAEDLPAQIRVFVDNIGFSATTRPTNMCLTITRGALKNGEHLLTSCPRLRGQWVALLSMDENKALAFCEVQVWGEKPRYIAAGKSCRFQNDVTGCEPGLECNSNVCEVPLAGDCTGDKATHCAPRSFCDSGFCKIPLLGSCVSTSTCRFGTVCDRGLCKWKVQEKCATTQQCVTGTMCDSLKKCKIPIGDTCLESDKCVAGAECKVPPGSPPGPKKCICRNLNSSNACDPRDGFAGGACPCTTANAACNSNVCTCSTGYTPYSIDLTCRLEVSQRCTSNDECVSGLCDVDNKCKWQTGHRCQQGECQGTAVCDGEFCKTKPGIACSLTEALCMTGASCEDRGLGSVCKVRTGQPCDGSDDQCNMATVCANTTLNNQTTKLCVLRPGQSCDGANTGLCEPNSVCEKKECKLKLLTSCAGDLSTLCKAGTTCDNGTCKIGFGNECTENKQCKSNTTCDAVQKKCYLLLGQGCEENPEGCVTGTTCNESRVCSCTTSGAVNLDTCAPKAKYVGGACTVSGDPDTPDCNPGAFCNPIGKCQCSPEFALERTNFTCGQGVGSTCNATHWCVTGTTCDPNRLCKLEVKQRCDGRNLGNCKVGTFCDNGVCQLSMGQDCHGTNRDACGTGSVCDITNTCKLSHGHNCGEDHVCVAGAKCTNNTCTCIDGTSTQKGSLCASDDGKVEGACTVRDCDDPNAECRYALCKCLAGYTVEASELTCKLAVGQSCKGKEHDCISGTFCDTTCNRCTVILGEQCWSTPQCQAGAICDIDKKCRMGFGGRCNRYDYNCAFGLVCDFTEKCSFGLGRACNKTEDCTMGAFCKDGTCECQNQLTPGSAICEPKQGQVFSECSEVLACTVANSACVKDVCQCNDGFTVTQTFTCKSITGSSKSAGSTSLAVVSGLGLAACIIALAIGFVGFKRHQNKTSAATDLRRKGAARMQNIQNLACEVDESLAIKHGGTGAAPSDMDPANTAGVQGSVVSEGIPILGDNPNTAPPQSEGIPSLAPDIQNTTPLESEGIPNMTPDIQNTALPESEGIPSMTPDIQNTALPESERIPSLAPDSQNNAPKESAGMFKAMFG</sequence>
<evidence type="ECO:0000256" key="2">
    <source>
        <dbReference type="ARBA" id="ARBA00010147"/>
    </source>
</evidence>
<evidence type="ECO:0000256" key="4">
    <source>
        <dbReference type="ARBA" id="ARBA00022723"/>
    </source>
</evidence>
<feature type="domain" description="EGF-like" evidence="11">
    <location>
        <begin position="810"/>
        <end position="852"/>
    </location>
</feature>
<feature type="signal peptide" evidence="10">
    <location>
        <begin position="1"/>
        <end position="20"/>
    </location>
</feature>
<feature type="domain" description="EGF-like" evidence="11">
    <location>
        <begin position="1264"/>
        <end position="1298"/>
    </location>
</feature>
<evidence type="ECO:0000256" key="5">
    <source>
        <dbReference type="ARBA" id="ARBA00022734"/>
    </source>
</evidence>
<evidence type="ECO:0000256" key="8">
    <source>
        <dbReference type="SAM" id="MobiDB-lite"/>
    </source>
</evidence>
<dbReference type="GO" id="GO:0001868">
    <property type="term" value="P:regulation of complement activation, lectin pathway"/>
    <property type="evidence" value="ECO:0007669"/>
    <property type="project" value="UniProtKB-ARBA"/>
</dbReference>
<dbReference type="GO" id="GO:0010185">
    <property type="term" value="P:regulation of cellular defense response"/>
    <property type="evidence" value="ECO:0007669"/>
    <property type="project" value="UniProtKB-ARBA"/>
</dbReference>
<evidence type="ECO:0000313" key="14">
    <source>
        <dbReference type="Proteomes" id="UP001374579"/>
    </source>
</evidence>
<feature type="domain" description="EGF-like" evidence="11">
    <location>
        <begin position="1385"/>
        <end position="1417"/>
    </location>
</feature>
<keyword evidence="5" id="KW-0430">Lectin</keyword>
<feature type="region of interest" description="Disordered" evidence="8">
    <location>
        <begin position="19"/>
        <end position="254"/>
    </location>
</feature>
<evidence type="ECO:0008006" key="15">
    <source>
        <dbReference type="Google" id="ProtNLM"/>
    </source>
</evidence>
<dbReference type="Proteomes" id="UP001374579">
    <property type="component" value="Unassembled WGS sequence"/>
</dbReference>
<evidence type="ECO:0000256" key="7">
    <source>
        <dbReference type="ARBA" id="ARBA00023157"/>
    </source>
</evidence>
<comment type="similarity">
    <text evidence="2">Belongs to the fucolectin family.</text>
</comment>
<gene>
    <name evidence="13" type="ORF">V1264_006030</name>
</gene>
<feature type="domain" description="EGF-like" evidence="11">
    <location>
        <begin position="1095"/>
        <end position="1135"/>
    </location>
</feature>
<evidence type="ECO:0000313" key="13">
    <source>
        <dbReference type="EMBL" id="KAK7094473.1"/>
    </source>
</evidence>
<dbReference type="PANTHER" id="PTHR45713">
    <property type="entry name" value="FTP DOMAIN-CONTAINING PROTEIN"/>
    <property type="match status" value="1"/>
</dbReference>
<keyword evidence="10" id="KW-0732">Signal</keyword>
<dbReference type="SMART" id="SM00607">
    <property type="entry name" value="FTP"/>
    <property type="match status" value="1"/>
</dbReference>
<feature type="compositionally biased region" description="Basic and acidic residues" evidence="8">
    <location>
        <begin position="206"/>
        <end position="229"/>
    </location>
</feature>
<keyword evidence="7" id="KW-1015">Disulfide bond</keyword>
<comment type="function">
    <text evidence="1">Acts as a defensive agent. Recognizes blood group fucosylated oligosaccharides including A, B, H and Lewis B-type antigens. Does not recognize Lewis A antigen and has low affinity for monovalent haptens.</text>
</comment>
<evidence type="ECO:0000256" key="10">
    <source>
        <dbReference type="SAM" id="SignalP"/>
    </source>
</evidence>
<comment type="subunit">
    <text evidence="3">Homotrimer.</text>
</comment>
<comment type="caution">
    <text evidence="13">The sequence shown here is derived from an EMBL/GenBank/DDBJ whole genome shotgun (WGS) entry which is preliminary data.</text>
</comment>
<feature type="compositionally biased region" description="Basic and acidic residues" evidence="8">
    <location>
        <begin position="94"/>
        <end position="105"/>
    </location>
</feature>
<feature type="domain" description="EGF-like" evidence="11">
    <location>
        <begin position="1426"/>
        <end position="1460"/>
    </location>
</feature>
<feature type="region of interest" description="Disordered" evidence="8">
    <location>
        <begin position="1567"/>
        <end position="1657"/>
    </location>
</feature>
<dbReference type="GO" id="GO:0046872">
    <property type="term" value="F:metal ion binding"/>
    <property type="evidence" value="ECO:0007669"/>
    <property type="project" value="UniProtKB-KW"/>
</dbReference>
<dbReference type="InterPro" id="IPR000742">
    <property type="entry name" value="EGF"/>
</dbReference>
<evidence type="ECO:0000256" key="1">
    <source>
        <dbReference type="ARBA" id="ARBA00002219"/>
    </source>
</evidence>
<dbReference type="PANTHER" id="PTHR45713:SF6">
    <property type="entry name" value="F5_8 TYPE C DOMAIN-CONTAINING PROTEIN"/>
    <property type="match status" value="1"/>
</dbReference>
<proteinExistence type="inferred from homology"/>
<dbReference type="Pfam" id="PF22633">
    <property type="entry name" value="F5_F8_type_C_2"/>
    <property type="match status" value="1"/>
</dbReference>
<feature type="compositionally biased region" description="Low complexity" evidence="8">
    <location>
        <begin position="144"/>
        <end position="155"/>
    </location>
</feature>
<dbReference type="EMBL" id="JBAMIC010000018">
    <property type="protein sequence ID" value="KAK7094473.1"/>
    <property type="molecule type" value="Genomic_DNA"/>
</dbReference>
<dbReference type="GO" id="GO:0042806">
    <property type="term" value="F:fucose binding"/>
    <property type="evidence" value="ECO:0007669"/>
    <property type="project" value="UniProtKB-ARBA"/>
</dbReference>
<accession>A0AAN9G3T7</accession>
<evidence type="ECO:0000256" key="9">
    <source>
        <dbReference type="SAM" id="Phobius"/>
    </source>
</evidence>
<keyword evidence="9" id="KW-0812">Transmembrane</keyword>
<reference evidence="13 14" key="1">
    <citation type="submission" date="2024-02" db="EMBL/GenBank/DDBJ databases">
        <title>Chromosome-scale genome assembly of the rough periwinkle Littorina saxatilis.</title>
        <authorList>
            <person name="De Jode A."/>
            <person name="Faria R."/>
            <person name="Formenti G."/>
            <person name="Sims Y."/>
            <person name="Smith T.P."/>
            <person name="Tracey A."/>
            <person name="Wood J.M.D."/>
            <person name="Zagrodzka Z.B."/>
            <person name="Johannesson K."/>
            <person name="Butlin R.K."/>
            <person name="Leder E.H."/>
        </authorList>
    </citation>
    <scope>NUCLEOTIDE SEQUENCE [LARGE SCALE GENOMIC DNA]</scope>
    <source>
        <strain evidence="13">Snail1</strain>
        <tissue evidence="13">Muscle</tissue>
    </source>
</reference>
<evidence type="ECO:0000256" key="6">
    <source>
        <dbReference type="ARBA" id="ARBA00022837"/>
    </source>
</evidence>
<feature type="transmembrane region" description="Helical" evidence="9">
    <location>
        <begin position="1474"/>
        <end position="1496"/>
    </location>
</feature>
<keyword evidence="4" id="KW-0479">Metal-binding</keyword>
<feature type="domain" description="Fucolectin tachylectin-4 pentraxin-1" evidence="12">
    <location>
        <begin position="512"/>
        <end position="662"/>
    </location>
</feature>
<evidence type="ECO:0000256" key="3">
    <source>
        <dbReference type="ARBA" id="ARBA00011233"/>
    </source>
</evidence>
<dbReference type="SUPFAM" id="SSF49785">
    <property type="entry name" value="Galactose-binding domain-like"/>
    <property type="match status" value="2"/>
</dbReference>
<keyword evidence="6" id="KW-0106">Calcium</keyword>
<protein>
    <recommendedName>
        <fullName evidence="15">Fucolectin-related molecule</fullName>
    </recommendedName>
</protein>
<feature type="compositionally biased region" description="Basic and acidic residues" evidence="8">
    <location>
        <begin position="239"/>
        <end position="253"/>
    </location>
</feature>
<feature type="chain" id="PRO_5042844195" description="Fucolectin-related molecule" evidence="10">
    <location>
        <begin position="21"/>
        <end position="1657"/>
    </location>
</feature>
<keyword evidence="14" id="KW-1185">Reference proteome</keyword>
<evidence type="ECO:0000259" key="11">
    <source>
        <dbReference type="SMART" id="SM00181"/>
    </source>
</evidence>
<feature type="region of interest" description="Disordered" evidence="8">
    <location>
        <begin position="279"/>
        <end position="298"/>
    </location>
</feature>
<dbReference type="InterPro" id="IPR006585">
    <property type="entry name" value="FTP1"/>
</dbReference>
<keyword evidence="9" id="KW-1133">Transmembrane helix</keyword>
<dbReference type="InterPro" id="IPR051941">
    <property type="entry name" value="BG_Antigen-Binding_Lectin"/>
</dbReference>
<organism evidence="13 14">
    <name type="scientific">Littorina saxatilis</name>
    <dbReference type="NCBI Taxonomy" id="31220"/>
    <lineage>
        <taxon>Eukaryota</taxon>
        <taxon>Metazoa</taxon>
        <taxon>Spiralia</taxon>
        <taxon>Lophotrochozoa</taxon>
        <taxon>Mollusca</taxon>
        <taxon>Gastropoda</taxon>
        <taxon>Caenogastropoda</taxon>
        <taxon>Littorinimorpha</taxon>
        <taxon>Littorinoidea</taxon>
        <taxon>Littorinidae</taxon>
        <taxon>Littorina</taxon>
    </lineage>
</organism>
<dbReference type="InterPro" id="IPR008979">
    <property type="entry name" value="Galactose-bd-like_sf"/>
</dbReference>
<dbReference type="Gene3D" id="2.60.120.260">
    <property type="entry name" value="Galactose-binding domain-like"/>
    <property type="match status" value="2"/>
</dbReference>
<feature type="compositionally biased region" description="Polar residues" evidence="8">
    <location>
        <begin position="53"/>
        <end position="68"/>
    </location>
</feature>
<keyword evidence="9" id="KW-0472">Membrane</keyword>